<dbReference type="OrthoDB" id="7722975at2759"/>
<evidence type="ECO:0000259" key="4">
    <source>
        <dbReference type="Pfam" id="PF21953"/>
    </source>
</evidence>
<dbReference type="EMBL" id="WHVB01000004">
    <property type="protein sequence ID" value="KAF8484037.1"/>
    <property type="molecule type" value="Genomic_DNA"/>
</dbReference>
<feature type="compositionally biased region" description="Low complexity" evidence="1">
    <location>
        <begin position="469"/>
        <end position="478"/>
    </location>
</feature>
<dbReference type="Pfam" id="PF00149">
    <property type="entry name" value="Metallophos"/>
    <property type="match status" value="1"/>
</dbReference>
<protein>
    <submittedName>
        <fullName evidence="5">Metallo-dependent phosphatase-like protein</fullName>
    </submittedName>
</protein>
<dbReference type="AlphaFoldDB" id="A0A9P5N1L8"/>
<sequence>MKNALAALAAVLSLGYGPAVACPDGEHHQQTRFRAPPTALTLPSRPLVWGELNIIHTTDTHGWLLGHQKSSPPEPNYSGTFGDFASFVFHMNETAKKKGADLLLVDTGDLHDGTGLSDGYPPGEWDGEDSDEFFARLPYDLLTIGNHELYTNVVAQDMHANFTKKFPGRYLTSNAYITVTDAHNKSQTVPIGWQYAKFKTRKGRRVTALGVIFNARNLASDVTVHPAKAMATETWFTDLIKESPDFFLLIGHMPVRGDGDSWNFVFDPIRNLHKDTPIIVLGGHTHIRDCVQYDQKSIALESGAFMDTVGWLSVNLTSPSGNPSFSRRYLDPNRATYKYHTTHHKFDTRPGLNITDGLKKLFEKYNLGKVWGKSPQDYTLFRDPTTSNRSVLKMFVEEALPMALSDVPSVAAYRYFVIGIGVLRYDVFQGTFDQNDQLTASPYPDQLWCIPNVPLKDAEATGQKMNQKSSSATGSFSESEPHHARRRDLMEVDQTRLRWLAEMNNVGPAQMAENLTLGYVTQDKCGTQKPGDGDDTPHTPVAFVTEFPSVVSSQPPKVADDTHVDLVFLDFHKTRILQALNSVQTQKTYAEKDIRKDYTTIQTKDVLGIYAEKKWKN</sequence>
<accession>A0A9P5N1L8</accession>
<evidence type="ECO:0000313" key="5">
    <source>
        <dbReference type="EMBL" id="KAF8484037.1"/>
    </source>
</evidence>
<comment type="caution">
    <text evidence="5">The sequence shown here is derived from an EMBL/GenBank/DDBJ whole genome shotgun (WGS) entry which is preliminary data.</text>
</comment>
<evidence type="ECO:0000256" key="1">
    <source>
        <dbReference type="SAM" id="MobiDB-lite"/>
    </source>
</evidence>
<feature type="signal peptide" evidence="2">
    <location>
        <begin position="1"/>
        <end position="21"/>
    </location>
</feature>
<dbReference type="InterPro" id="IPR029052">
    <property type="entry name" value="Metallo-depent_PP-like"/>
</dbReference>
<dbReference type="InterPro" id="IPR006146">
    <property type="entry name" value="5'-Nucleotdase_CS"/>
</dbReference>
<dbReference type="SUPFAM" id="SSF56300">
    <property type="entry name" value="Metallo-dependent phosphatases"/>
    <property type="match status" value="1"/>
</dbReference>
<dbReference type="Gene3D" id="3.90.780.10">
    <property type="entry name" value="5'-Nucleotidase, C-terminal domain"/>
    <property type="match status" value="2"/>
</dbReference>
<dbReference type="InterPro" id="IPR004843">
    <property type="entry name" value="Calcineurin-like_PHP"/>
</dbReference>
<dbReference type="GO" id="GO:0046872">
    <property type="term" value="F:metal ion binding"/>
    <property type="evidence" value="ECO:0007669"/>
    <property type="project" value="InterPro"/>
</dbReference>
<dbReference type="Gene3D" id="3.60.21.10">
    <property type="match status" value="1"/>
</dbReference>
<dbReference type="PROSITE" id="PS00785">
    <property type="entry name" value="5_NUCLEOTIDASE_1"/>
    <property type="match status" value="1"/>
</dbReference>
<feature type="compositionally biased region" description="Basic and acidic residues" evidence="1">
    <location>
        <begin position="479"/>
        <end position="488"/>
    </location>
</feature>
<dbReference type="InterPro" id="IPR014485">
    <property type="entry name" value="Pesterase_C1039"/>
</dbReference>
<dbReference type="SUPFAM" id="SSF55816">
    <property type="entry name" value="5'-nucleotidase (syn. UDP-sugar hydrolase), C-terminal domain"/>
    <property type="match status" value="1"/>
</dbReference>
<dbReference type="InterPro" id="IPR036907">
    <property type="entry name" value="5'-Nucleotdase_C_sf"/>
</dbReference>
<proteinExistence type="predicted"/>
<evidence type="ECO:0000313" key="6">
    <source>
        <dbReference type="Proteomes" id="UP000759537"/>
    </source>
</evidence>
<dbReference type="PIRSF" id="PIRSF017316">
    <property type="entry name" value="Pesterase_C1039"/>
    <property type="match status" value="1"/>
</dbReference>
<dbReference type="InterPro" id="IPR006179">
    <property type="entry name" value="5_nucleotidase/apyrase"/>
</dbReference>
<reference evidence="5" key="1">
    <citation type="submission" date="2019-10" db="EMBL/GenBank/DDBJ databases">
        <authorList>
            <consortium name="DOE Joint Genome Institute"/>
            <person name="Kuo A."/>
            <person name="Miyauchi S."/>
            <person name="Kiss E."/>
            <person name="Drula E."/>
            <person name="Kohler A."/>
            <person name="Sanchez-Garcia M."/>
            <person name="Andreopoulos B."/>
            <person name="Barry K.W."/>
            <person name="Bonito G."/>
            <person name="Buee M."/>
            <person name="Carver A."/>
            <person name="Chen C."/>
            <person name="Cichocki N."/>
            <person name="Clum A."/>
            <person name="Culley D."/>
            <person name="Crous P.W."/>
            <person name="Fauchery L."/>
            <person name="Girlanda M."/>
            <person name="Hayes R."/>
            <person name="Keri Z."/>
            <person name="LaButti K."/>
            <person name="Lipzen A."/>
            <person name="Lombard V."/>
            <person name="Magnuson J."/>
            <person name="Maillard F."/>
            <person name="Morin E."/>
            <person name="Murat C."/>
            <person name="Nolan M."/>
            <person name="Ohm R."/>
            <person name="Pangilinan J."/>
            <person name="Pereira M."/>
            <person name="Perotto S."/>
            <person name="Peter M."/>
            <person name="Riley R."/>
            <person name="Sitrit Y."/>
            <person name="Stielow B."/>
            <person name="Szollosi G."/>
            <person name="Zifcakova L."/>
            <person name="Stursova M."/>
            <person name="Spatafora J.W."/>
            <person name="Tedersoo L."/>
            <person name="Vaario L.-M."/>
            <person name="Yamada A."/>
            <person name="Yan M."/>
            <person name="Wang P."/>
            <person name="Xu J."/>
            <person name="Bruns T."/>
            <person name="Baldrian P."/>
            <person name="Vilgalys R."/>
            <person name="Henrissat B."/>
            <person name="Grigoriev I.V."/>
            <person name="Hibbett D."/>
            <person name="Nagy L.G."/>
            <person name="Martin F.M."/>
        </authorList>
    </citation>
    <scope>NUCLEOTIDE SEQUENCE</scope>
    <source>
        <strain evidence="5">Prilba</strain>
    </source>
</reference>
<dbReference type="InterPro" id="IPR053828">
    <property type="entry name" value="Nucleosidase_C"/>
</dbReference>
<organism evidence="5 6">
    <name type="scientific">Russula ochroleuca</name>
    <dbReference type="NCBI Taxonomy" id="152965"/>
    <lineage>
        <taxon>Eukaryota</taxon>
        <taxon>Fungi</taxon>
        <taxon>Dikarya</taxon>
        <taxon>Basidiomycota</taxon>
        <taxon>Agaricomycotina</taxon>
        <taxon>Agaricomycetes</taxon>
        <taxon>Russulales</taxon>
        <taxon>Russulaceae</taxon>
        <taxon>Russula</taxon>
    </lineage>
</organism>
<feature type="domain" description="Calcineurin-like phosphoesterase" evidence="3">
    <location>
        <begin position="53"/>
        <end position="287"/>
    </location>
</feature>
<reference evidence="5" key="2">
    <citation type="journal article" date="2020" name="Nat. Commun.">
        <title>Large-scale genome sequencing of mycorrhizal fungi provides insights into the early evolution of symbiotic traits.</title>
        <authorList>
            <person name="Miyauchi S."/>
            <person name="Kiss E."/>
            <person name="Kuo A."/>
            <person name="Drula E."/>
            <person name="Kohler A."/>
            <person name="Sanchez-Garcia M."/>
            <person name="Morin E."/>
            <person name="Andreopoulos B."/>
            <person name="Barry K.W."/>
            <person name="Bonito G."/>
            <person name="Buee M."/>
            <person name="Carver A."/>
            <person name="Chen C."/>
            <person name="Cichocki N."/>
            <person name="Clum A."/>
            <person name="Culley D."/>
            <person name="Crous P.W."/>
            <person name="Fauchery L."/>
            <person name="Girlanda M."/>
            <person name="Hayes R.D."/>
            <person name="Keri Z."/>
            <person name="LaButti K."/>
            <person name="Lipzen A."/>
            <person name="Lombard V."/>
            <person name="Magnuson J."/>
            <person name="Maillard F."/>
            <person name="Murat C."/>
            <person name="Nolan M."/>
            <person name="Ohm R.A."/>
            <person name="Pangilinan J."/>
            <person name="Pereira M.F."/>
            <person name="Perotto S."/>
            <person name="Peter M."/>
            <person name="Pfister S."/>
            <person name="Riley R."/>
            <person name="Sitrit Y."/>
            <person name="Stielow J.B."/>
            <person name="Szollosi G."/>
            <person name="Zifcakova L."/>
            <person name="Stursova M."/>
            <person name="Spatafora J.W."/>
            <person name="Tedersoo L."/>
            <person name="Vaario L.M."/>
            <person name="Yamada A."/>
            <person name="Yan M."/>
            <person name="Wang P."/>
            <person name="Xu J."/>
            <person name="Bruns T."/>
            <person name="Baldrian P."/>
            <person name="Vilgalys R."/>
            <person name="Dunand C."/>
            <person name="Henrissat B."/>
            <person name="Grigoriev I.V."/>
            <person name="Hibbett D."/>
            <person name="Nagy L.G."/>
            <person name="Martin F.M."/>
        </authorList>
    </citation>
    <scope>NUCLEOTIDE SEQUENCE</scope>
    <source>
        <strain evidence="5">Prilba</strain>
    </source>
</reference>
<dbReference type="PANTHER" id="PTHR11575:SF22">
    <property type="entry name" value="ADL392WP"/>
    <property type="match status" value="1"/>
</dbReference>
<dbReference type="Proteomes" id="UP000759537">
    <property type="component" value="Unassembled WGS sequence"/>
</dbReference>
<dbReference type="GO" id="GO:0009166">
    <property type="term" value="P:nucleotide catabolic process"/>
    <property type="evidence" value="ECO:0007669"/>
    <property type="project" value="InterPro"/>
</dbReference>
<feature type="chain" id="PRO_5040259469" evidence="2">
    <location>
        <begin position="22"/>
        <end position="617"/>
    </location>
</feature>
<evidence type="ECO:0000259" key="3">
    <source>
        <dbReference type="Pfam" id="PF00149"/>
    </source>
</evidence>
<dbReference type="GO" id="GO:0000166">
    <property type="term" value="F:nucleotide binding"/>
    <property type="evidence" value="ECO:0007669"/>
    <property type="project" value="InterPro"/>
</dbReference>
<dbReference type="PANTHER" id="PTHR11575">
    <property type="entry name" value="5'-NUCLEOTIDASE-RELATED"/>
    <property type="match status" value="1"/>
</dbReference>
<gene>
    <name evidence="5" type="ORF">DFH94DRAFT_337617</name>
</gene>
<keyword evidence="6" id="KW-1185">Reference proteome</keyword>
<feature type="region of interest" description="Disordered" evidence="1">
    <location>
        <begin position="459"/>
        <end position="488"/>
    </location>
</feature>
<keyword evidence="2" id="KW-0732">Signal</keyword>
<name>A0A9P5N1L8_9AGAM</name>
<dbReference type="Pfam" id="PF21953">
    <property type="entry name" value="NadN_nucleosid_C"/>
    <property type="match status" value="1"/>
</dbReference>
<dbReference type="GO" id="GO:0005829">
    <property type="term" value="C:cytosol"/>
    <property type="evidence" value="ECO:0007669"/>
    <property type="project" value="TreeGrafter"/>
</dbReference>
<feature type="domain" description="Putative 5'-nucleotidase C-terminal" evidence="4">
    <location>
        <begin position="377"/>
        <end position="577"/>
    </location>
</feature>
<dbReference type="GO" id="GO:0016788">
    <property type="term" value="F:hydrolase activity, acting on ester bonds"/>
    <property type="evidence" value="ECO:0007669"/>
    <property type="project" value="InterPro"/>
</dbReference>
<evidence type="ECO:0000256" key="2">
    <source>
        <dbReference type="SAM" id="SignalP"/>
    </source>
</evidence>